<evidence type="ECO:0000313" key="1">
    <source>
        <dbReference type="EMBL" id="ARW47374.1"/>
    </source>
</evidence>
<dbReference type="EMBL" id="CP021509">
    <property type="protein sequence ID" value="ARW47374.1"/>
    <property type="molecule type" value="Genomic_DNA"/>
</dbReference>
<evidence type="ECO:0000313" key="2">
    <source>
        <dbReference type="Proteomes" id="UP000196205"/>
    </source>
</evidence>
<sequence length="81" mass="8689">MTTENIENYDLIPLSDAVAEIGAQCGGDNLPSMSAIYGRANTGRFPCIRRGRWRYVRRSDLPLIAKALLGNGASVSAAFSA</sequence>
<dbReference type="OrthoDB" id="7284379at2"/>
<name>A0A1Y0Y4K8_ACEPA</name>
<dbReference type="AlphaFoldDB" id="A0A1Y0Y4K8"/>
<reference evidence="1 2" key="1">
    <citation type="submission" date="2017-05" db="EMBL/GenBank/DDBJ databases">
        <title>Genome sequence of Acetobacter pasteurianus subsp. pasteurianus strain SRCM101342.</title>
        <authorList>
            <person name="Cho S.H."/>
        </authorList>
    </citation>
    <scope>NUCLEOTIDE SEQUENCE [LARGE SCALE GENOMIC DNA]</scope>
    <source>
        <strain evidence="1 2">SRCM101342</strain>
    </source>
</reference>
<protein>
    <submittedName>
        <fullName evidence="1">Uncharacterized protein</fullName>
    </submittedName>
</protein>
<dbReference type="Proteomes" id="UP000196205">
    <property type="component" value="Chromosome"/>
</dbReference>
<proteinExistence type="predicted"/>
<accession>A0A1Y0Y4K8</accession>
<dbReference type="RefSeq" id="WP_080986715.1">
    <property type="nucleotide sequence ID" value="NZ_CP021509.1"/>
</dbReference>
<organism evidence="1 2">
    <name type="scientific">Acetobacter pasteurianus subsp. pasteurianus</name>
    <dbReference type="NCBI Taxonomy" id="481145"/>
    <lineage>
        <taxon>Bacteria</taxon>
        <taxon>Pseudomonadati</taxon>
        <taxon>Pseudomonadota</taxon>
        <taxon>Alphaproteobacteria</taxon>
        <taxon>Acetobacterales</taxon>
        <taxon>Acetobacteraceae</taxon>
        <taxon>Acetobacter</taxon>
    </lineage>
</organism>
<gene>
    <name evidence="1" type="ORF">S1001342_01028</name>
</gene>